<evidence type="ECO:0000256" key="6">
    <source>
        <dbReference type="SAM" id="Phobius"/>
    </source>
</evidence>
<keyword evidence="10" id="KW-1185">Reference proteome</keyword>
<evidence type="ECO:0000256" key="4">
    <source>
        <dbReference type="ARBA" id="ARBA00022989"/>
    </source>
</evidence>
<name>A0A1M6GS03_9FIRM</name>
<keyword evidence="3 6" id="KW-0812">Transmembrane</keyword>
<dbReference type="EMBL" id="FQZL01000011">
    <property type="protein sequence ID" value="SHJ12702.1"/>
    <property type="molecule type" value="Genomic_DNA"/>
</dbReference>
<feature type="transmembrane region" description="Helical" evidence="6">
    <location>
        <begin position="20"/>
        <end position="43"/>
    </location>
</feature>
<proteinExistence type="predicted"/>
<evidence type="ECO:0000259" key="8">
    <source>
        <dbReference type="Pfam" id="PF18955"/>
    </source>
</evidence>
<protein>
    <submittedName>
        <fullName evidence="9">Uncharacterized protein YebE, UPF0316 family</fullName>
    </submittedName>
</protein>
<dbReference type="Pfam" id="PF18955">
    <property type="entry name" value="DUF5698"/>
    <property type="match status" value="1"/>
</dbReference>
<dbReference type="Pfam" id="PF10035">
    <property type="entry name" value="DUF2179"/>
    <property type="match status" value="1"/>
</dbReference>
<keyword evidence="5 6" id="KW-0472">Membrane</keyword>
<feature type="transmembrane region" description="Helical" evidence="6">
    <location>
        <begin position="55"/>
        <end position="75"/>
    </location>
</feature>
<evidence type="ECO:0000256" key="1">
    <source>
        <dbReference type="ARBA" id="ARBA00004651"/>
    </source>
</evidence>
<feature type="domain" description="DUF2179" evidence="7">
    <location>
        <begin position="130"/>
        <end position="182"/>
    </location>
</feature>
<keyword evidence="2" id="KW-1003">Cell membrane</keyword>
<evidence type="ECO:0000256" key="5">
    <source>
        <dbReference type="ARBA" id="ARBA00023136"/>
    </source>
</evidence>
<dbReference type="InterPro" id="IPR044035">
    <property type="entry name" value="DUF5698"/>
</dbReference>
<dbReference type="Proteomes" id="UP000184052">
    <property type="component" value="Unassembled WGS sequence"/>
</dbReference>
<dbReference type="PANTHER" id="PTHR40060">
    <property type="entry name" value="UPF0316 PROTEIN YEBE"/>
    <property type="match status" value="1"/>
</dbReference>
<evidence type="ECO:0000256" key="3">
    <source>
        <dbReference type="ARBA" id="ARBA00022692"/>
    </source>
</evidence>
<evidence type="ECO:0000259" key="7">
    <source>
        <dbReference type="Pfam" id="PF10035"/>
    </source>
</evidence>
<sequence>MYPNHTGGTRMNEILSSSSLLSYFLIFFAKIFEVSISTIRIMFVSRGDKMKASFIAFFEILLWIVVVSSVLKGLSEDPIKAIIYSAAFTIGNYIGITLEEKMAVGLTTIQAITKEGEGREAAQLLRDNNFGVTVIKGEGRECTREILLIHLKRKRTQEAVDLLNSQLDNAVISINAVKIIRGGYIRK</sequence>
<keyword evidence="4 6" id="KW-1133">Transmembrane helix</keyword>
<feature type="domain" description="DUF5698" evidence="8">
    <location>
        <begin position="38"/>
        <end position="96"/>
    </location>
</feature>
<accession>A0A1M6GS03</accession>
<evidence type="ECO:0000313" key="10">
    <source>
        <dbReference type="Proteomes" id="UP000184052"/>
    </source>
</evidence>
<reference evidence="9 10" key="1">
    <citation type="submission" date="2016-11" db="EMBL/GenBank/DDBJ databases">
        <authorList>
            <person name="Jaros S."/>
            <person name="Januszkiewicz K."/>
            <person name="Wedrychowicz H."/>
        </authorList>
    </citation>
    <scope>NUCLEOTIDE SEQUENCE [LARGE SCALE GENOMIC DNA]</scope>
    <source>
        <strain evidence="9 10">DSM 17477</strain>
    </source>
</reference>
<dbReference type="AlphaFoldDB" id="A0A1M6GS03"/>
<feature type="transmembrane region" description="Helical" evidence="6">
    <location>
        <begin position="81"/>
        <end position="98"/>
    </location>
</feature>
<dbReference type="GO" id="GO:0005886">
    <property type="term" value="C:plasma membrane"/>
    <property type="evidence" value="ECO:0007669"/>
    <property type="project" value="UniProtKB-SubCell"/>
</dbReference>
<dbReference type="InterPro" id="IPR022930">
    <property type="entry name" value="UPF0316"/>
</dbReference>
<evidence type="ECO:0000256" key="2">
    <source>
        <dbReference type="ARBA" id="ARBA00022475"/>
    </source>
</evidence>
<dbReference type="InterPro" id="IPR019264">
    <property type="entry name" value="DUF2179"/>
</dbReference>
<evidence type="ECO:0000313" key="9">
    <source>
        <dbReference type="EMBL" id="SHJ12702.1"/>
    </source>
</evidence>
<dbReference type="CDD" id="cd16381">
    <property type="entry name" value="YitT_C_like_1"/>
    <property type="match status" value="1"/>
</dbReference>
<gene>
    <name evidence="9" type="ORF">SAMN02745751_01814</name>
</gene>
<dbReference type="PANTHER" id="PTHR40060:SF1">
    <property type="entry name" value="UPF0316 PROTEIN YEBE"/>
    <property type="match status" value="1"/>
</dbReference>
<comment type="subcellular location">
    <subcellularLocation>
        <location evidence="1">Cell membrane</location>
        <topology evidence="1">Multi-pass membrane protein</topology>
    </subcellularLocation>
</comment>
<organism evidence="9 10">
    <name type="scientific">Dethiosulfatibacter aminovorans DSM 17477</name>
    <dbReference type="NCBI Taxonomy" id="1121476"/>
    <lineage>
        <taxon>Bacteria</taxon>
        <taxon>Bacillati</taxon>
        <taxon>Bacillota</taxon>
        <taxon>Tissierellia</taxon>
        <taxon>Dethiosulfatibacter</taxon>
    </lineage>
</organism>